<sequence>MTTHCGLEMDLNEIEKRIADIEEILGIDDLTTTKSIPSQIDALQSKLRDDCKANLLMSIPIKKLEQLNKIATETAGPYGSLADKVDSIKFAENLINERAERIKTFSEALEPCLDSELFGKVAELQPELDAQIEKYEKALEEWTSTYGDFQTLIAERAMINRRITEKVLELQKKINAKSNALNSVDIDA</sequence>
<dbReference type="GO" id="GO:0005869">
    <property type="term" value="C:dynactin complex"/>
    <property type="evidence" value="ECO:0007669"/>
    <property type="project" value="InterPro"/>
</dbReference>
<name>A0A2G5V958_9PELO</name>
<accession>A0A2G5V958</accession>
<keyword evidence="2" id="KW-1185">Reference proteome</keyword>
<protein>
    <submittedName>
        <fullName evidence="1">Uncharacterized protein</fullName>
    </submittedName>
</protein>
<dbReference type="InterPro" id="IPR009991">
    <property type="entry name" value="DCTN3"/>
</dbReference>
<reference evidence="2" key="1">
    <citation type="submission" date="2017-10" db="EMBL/GenBank/DDBJ databases">
        <title>Rapid genome shrinkage in a self-fertile nematode reveals novel sperm competition proteins.</title>
        <authorList>
            <person name="Yin D."/>
            <person name="Schwarz E.M."/>
            <person name="Thomas C.G."/>
            <person name="Felde R.L."/>
            <person name="Korf I.F."/>
            <person name="Cutter A.D."/>
            <person name="Schartner C.M."/>
            <person name="Ralston E.J."/>
            <person name="Meyer B.J."/>
            <person name="Haag E.S."/>
        </authorList>
    </citation>
    <scope>NUCLEOTIDE SEQUENCE [LARGE SCALE GENOMIC DNA]</scope>
    <source>
        <strain evidence="2">JU1422</strain>
    </source>
</reference>
<proteinExistence type="predicted"/>
<gene>
    <name evidence="1" type="primary">Cni-dnc-3</name>
    <name evidence="1" type="synonym">Cnig_chr_II.g7263</name>
    <name evidence="1" type="ORF">B9Z55_007263</name>
</gene>
<dbReference type="GO" id="GO:0061640">
    <property type="term" value="P:cytoskeleton-dependent cytokinesis"/>
    <property type="evidence" value="ECO:0007669"/>
    <property type="project" value="InterPro"/>
</dbReference>
<dbReference type="Pfam" id="PF07426">
    <property type="entry name" value="Dynactin_p22"/>
    <property type="match status" value="1"/>
</dbReference>
<dbReference type="AlphaFoldDB" id="A0A2G5V958"/>
<evidence type="ECO:0000313" key="2">
    <source>
        <dbReference type="Proteomes" id="UP000230233"/>
    </source>
</evidence>
<evidence type="ECO:0000313" key="1">
    <source>
        <dbReference type="EMBL" id="PIC48191.1"/>
    </source>
</evidence>
<dbReference type="OrthoDB" id="5791810at2759"/>
<organism evidence="1 2">
    <name type="scientific">Caenorhabditis nigoni</name>
    <dbReference type="NCBI Taxonomy" id="1611254"/>
    <lineage>
        <taxon>Eukaryota</taxon>
        <taxon>Metazoa</taxon>
        <taxon>Ecdysozoa</taxon>
        <taxon>Nematoda</taxon>
        <taxon>Chromadorea</taxon>
        <taxon>Rhabditida</taxon>
        <taxon>Rhabditina</taxon>
        <taxon>Rhabditomorpha</taxon>
        <taxon>Rhabditoidea</taxon>
        <taxon>Rhabditidae</taxon>
        <taxon>Peloderinae</taxon>
        <taxon>Caenorhabditis</taxon>
    </lineage>
</organism>
<dbReference type="STRING" id="1611254.A0A2G5V958"/>
<comment type="caution">
    <text evidence="1">The sequence shown here is derived from an EMBL/GenBank/DDBJ whole genome shotgun (WGS) entry which is preliminary data.</text>
</comment>
<dbReference type="Proteomes" id="UP000230233">
    <property type="component" value="Chromosome II"/>
</dbReference>
<dbReference type="EMBL" id="PDUG01000002">
    <property type="protein sequence ID" value="PIC48191.1"/>
    <property type="molecule type" value="Genomic_DNA"/>
</dbReference>